<keyword evidence="4" id="KW-0342">GTP-binding</keyword>
<keyword evidence="6" id="KW-1185">Reference proteome</keyword>
<evidence type="ECO:0000256" key="3">
    <source>
        <dbReference type="ARBA" id="ARBA00022801"/>
    </source>
</evidence>
<sequence>MALLKVVVAGPAGSGKSTLIRTISEIDVVDTDRHATDETSTLKENTTVAFDFGKLNLPNNVKLHLYGTPGQERFDFMWDMLIENAHGYIVLVAAHRPHEFRYARSVIKFMQNRQSIPMMVGITHTDQPDAWSKENILFALRFGDETAQIPFSVVNPTDHESATQAVTTLVNHIHESALTQAT</sequence>
<dbReference type="RefSeq" id="WP_264325140.1">
    <property type="nucleotide sequence ID" value="NZ_JADEXQ010000033.1"/>
</dbReference>
<dbReference type="InterPro" id="IPR052705">
    <property type="entry name" value="Gliding_Motility_GTPase"/>
</dbReference>
<protein>
    <submittedName>
        <fullName evidence="5">ATP/GTP-binding protein</fullName>
    </submittedName>
</protein>
<dbReference type="PANTHER" id="PTHR42708:SF1">
    <property type="entry name" value="GLIDING MOTILITY PROTEIN MGLA"/>
    <property type="match status" value="1"/>
</dbReference>
<accession>A0A928VL50</accession>
<evidence type="ECO:0000313" key="5">
    <source>
        <dbReference type="EMBL" id="MBE9030315.1"/>
    </source>
</evidence>
<dbReference type="GO" id="GO:0016787">
    <property type="term" value="F:hydrolase activity"/>
    <property type="evidence" value="ECO:0007669"/>
    <property type="project" value="UniProtKB-KW"/>
</dbReference>
<dbReference type="GO" id="GO:0005525">
    <property type="term" value="F:GTP binding"/>
    <property type="evidence" value="ECO:0007669"/>
    <property type="project" value="UniProtKB-KW"/>
</dbReference>
<organism evidence="5 6">
    <name type="scientific">Romeriopsis navalis LEGE 11480</name>
    <dbReference type="NCBI Taxonomy" id="2777977"/>
    <lineage>
        <taxon>Bacteria</taxon>
        <taxon>Bacillati</taxon>
        <taxon>Cyanobacteriota</taxon>
        <taxon>Cyanophyceae</taxon>
        <taxon>Leptolyngbyales</taxon>
        <taxon>Leptolyngbyaceae</taxon>
        <taxon>Romeriopsis</taxon>
        <taxon>Romeriopsis navalis</taxon>
    </lineage>
</organism>
<dbReference type="PANTHER" id="PTHR42708">
    <property type="entry name" value="ATP/GTP-BINDING PROTEIN-RELATED"/>
    <property type="match status" value="1"/>
</dbReference>
<gene>
    <name evidence="5" type="ORF">IQ266_11285</name>
</gene>
<evidence type="ECO:0000256" key="1">
    <source>
        <dbReference type="ARBA" id="ARBA00005290"/>
    </source>
</evidence>
<dbReference type="SUPFAM" id="SSF52540">
    <property type="entry name" value="P-loop containing nucleoside triphosphate hydrolases"/>
    <property type="match status" value="1"/>
</dbReference>
<evidence type="ECO:0000256" key="4">
    <source>
        <dbReference type="ARBA" id="ARBA00023134"/>
    </source>
</evidence>
<dbReference type="AlphaFoldDB" id="A0A928VL50"/>
<dbReference type="CDD" id="cd00882">
    <property type="entry name" value="Ras_like_GTPase"/>
    <property type="match status" value="1"/>
</dbReference>
<dbReference type="Pfam" id="PF03029">
    <property type="entry name" value="ATP_bind_1"/>
    <property type="match status" value="1"/>
</dbReference>
<comment type="caution">
    <text evidence="5">The sequence shown here is derived from an EMBL/GenBank/DDBJ whole genome shotgun (WGS) entry which is preliminary data.</text>
</comment>
<dbReference type="Gene3D" id="3.40.50.300">
    <property type="entry name" value="P-loop containing nucleotide triphosphate hydrolases"/>
    <property type="match status" value="1"/>
</dbReference>
<evidence type="ECO:0000256" key="2">
    <source>
        <dbReference type="ARBA" id="ARBA00022741"/>
    </source>
</evidence>
<reference evidence="5" key="1">
    <citation type="submission" date="2020-10" db="EMBL/GenBank/DDBJ databases">
        <authorList>
            <person name="Castelo-Branco R."/>
            <person name="Eusebio N."/>
            <person name="Adriana R."/>
            <person name="Vieira A."/>
            <person name="Brugerolle De Fraissinette N."/>
            <person name="Rezende De Castro R."/>
            <person name="Schneider M.P."/>
            <person name="Vasconcelos V."/>
            <person name="Leao P.N."/>
        </authorList>
    </citation>
    <scope>NUCLEOTIDE SEQUENCE</scope>
    <source>
        <strain evidence="5">LEGE 11480</strain>
    </source>
</reference>
<name>A0A928VL50_9CYAN</name>
<keyword evidence="2" id="KW-0547">Nucleotide-binding</keyword>
<dbReference type="Proteomes" id="UP000625316">
    <property type="component" value="Unassembled WGS sequence"/>
</dbReference>
<comment type="similarity">
    <text evidence="1">Belongs to the GPN-loop GTPase family.</text>
</comment>
<dbReference type="InterPro" id="IPR027417">
    <property type="entry name" value="P-loop_NTPase"/>
</dbReference>
<evidence type="ECO:0000313" key="6">
    <source>
        <dbReference type="Proteomes" id="UP000625316"/>
    </source>
</evidence>
<dbReference type="EMBL" id="JADEXQ010000033">
    <property type="protein sequence ID" value="MBE9030315.1"/>
    <property type="molecule type" value="Genomic_DNA"/>
</dbReference>
<proteinExistence type="inferred from homology"/>
<keyword evidence="3" id="KW-0378">Hydrolase</keyword>
<dbReference type="InterPro" id="IPR004130">
    <property type="entry name" value="Gpn"/>
</dbReference>